<dbReference type="RefSeq" id="XP_060670102.1">
    <property type="nucleotide sequence ID" value="XM_060814119.1"/>
</dbReference>
<gene>
    <name evidence="4 5 6 7 8 9" type="primary">LOC112491472</name>
</gene>
<reference evidence="3 4" key="1">
    <citation type="submission" date="2025-05" db="UniProtKB">
        <authorList>
            <consortium name="RefSeq"/>
        </authorList>
    </citation>
    <scope>NUCLEOTIDE SEQUENCE [LARGE SCALE GENOMIC DNA]</scope>
    <source>
        <tissue evidence="4 5">Seedling</tissue>
    </source>
</reference>
<evidence type="ECO:0000313" key="5">
    <source>
        <dbReference type="RefSeq" id="XP_060670101.1"/>
    </source>
</evidence>
<feature type="transmembrane region" description="Helical" evidence="2">
    <location>
        <begin position="52"/>
        <end position="74"/>
    </location>
</feature>
<dbReference type="Proteomes" id="UP001652623">
    <property type="component" value="Chromosome 2"/>
</dbReference>
<keyword evidence="2" id="KW-1133">Transmembrane helix</keyword>
<dbReference type="GeneID" id="112491472"/>
<evidence type="ECO:0000313" key="3">
    <source>
        <dbReference type="Proteomes" id="UP001652623"/>
    </source>
</evidence>
<dbReference type="RefSeq" id="XP_060670101.1">
    <property type="nucleotide sequence ID" value="XM_060814118.1"/>
</dbReference>
<sequence length="302" mass="34063">MATAPHNHLEMVDDLEYFNNYPWGTSSYTTTIRSLKSAFEHRESMALNMSKSYSLCGFPLAFMIWGFGTIPLLGQAFEKKLPDMAFPRILNWHISQVPRFEKATELFDHRDYPVHGLMNVTEFEHAYIGKIAWDVHHDSTPYNVAPAVRDKPPQVPLRERLTILEGEVANVRQDVKDLRITMLREFASLKTKLDKLMKHQGVGIGADGLGDGMEVDVEGDENKEEFGPDATPVDRQSRPSVVDDAGQSVTIIEKVSPSKFPARRRARKVAAAKQSIDIGRQDRKAAAAITTPYNVRGLWKKL</sequence>
<evidence type="ECO:0000256" key="1">
    <source>
        <dbReference type="SAM" id="MobiDB-lite"/>
    </source>
</evidence>
<dbReference type="RefSeq" id="XP_060670100.1">
    <property type="nucleotide sequence ID" value="XM_060814117.1"/>
</dbReference>
<keyword evidence="2" id="KW-0812">Transmembrane</keyword>
<dbReference type="PANTHER" id="PTHR48449:SF1">
    <property type="entry name" value="DUF1985 DOMAIN-CONTAINING PROTEIN"/>
    <property type="match status" value="1"/>
</dbReference>
<dbReference type="RefSeq" id="XP_060670104.1">
    <property type="nucleotide sequence ID" value="XM_060814121.1"/>
</dbReference>
<accession>A0ABM4A038</accession>
<evidence type="ECO:0000313" key="9">
    <source>
        <dbReference type="RefSeq" id="XP_060670105.1"/>
    </source>
</evidence>
<evidence type="ECO:0000313" key="8">
    <source>
        <dbReference type="RefSeq" id="XP_060670104.1"/>
    </source>
</evidence>
<feature type="region of interest" description="Disordered" evidence="1">
    <location>
        <begin position="221"/>
        <end position="244"/>
    </location>
</feature>
<dbReference type="RefSeq" id="XP_060670103.1">
    <property type="nucleotide sequence ID" value="XM_060814120.1"/>
</dbReference>
<keyword evidence="2" id="KW-0472">Membrane</keyword>
<evidence type="ECO:0000313" key="6">
    <source>
        <dbReference type="RefSeq" id="XP_060670102.1"/>
    </source>
</evidence>
<name>A0ABM4A038_ZIZJJ</name>
<dbReference type="RefSeq" id="XP_060670105.1">
    <property type="nucleotide sequence ID" value="XM_060814122.1"/>
</dbReference>
<protein>
    <submittedName>
        <fullName evidence="4 5">Uncharacterized protein LOC112491472</fullName>
    </submittedName>
</protein>
<proteinExistence type="predicted"/>
<evidence type="ECO:0000313" key="4">
    <source>
        <dbReference type="RefSeq" id="XP_060670100.1"/>
    </source>
</evidence>
<organism evidence="3 4">
    <name type="scientific">Ziziphus jujuba</name>
    <name type="common">Chinese jujube</name>
    <name type="synonym">Ziziphus sativa</name>
    <dbReference type="NCBI Taxonomy" id="326968"/>
    <lineage>
        <taxon>Eukaryota</taxon>
        <taxon>Viridiplantae</taxon>
        <taxon>Streptophyta</taxon>
        <taxon>Embryophyta</taxon>
        <taxon>Tracheophyta</taxon>
        <taxon>Spermatophyta</taxon>
        <taxon>Magnoliopsida</taxon>
        <taxon>eudicotyledons</taxon>
        <taxon>Gunneridae</taxon>
        <taxon>Pentapetalae</taxon>
        <taxon>rosids</taxon>
        <taxon>fabids</taxon>
        <taxon>Rosales</taxon>
        <taxon>Rhamnaceae</taxon>
        <taxon>Paliureae</taxon>
        <taxon>Ziziphus</taxon>
    </lineage>
</organism>
<evidence type="ECO:0000313" key="7">
    <source>
        <dbReference type="RefSeq" id="XP_060670103.1"/>
    </source>
</evidence>
<evidence type="ECO:0000256" key="2">
    <source>
        <dbReference type="SAM" id="Phobius"/>
    </source>
</evidence>
<keyword evidence="3" id="KW-1185">Reference proteome</keyword>
<dbReference type="PANTHER" id="PTHR48449">
    <property type="entry name" value="DUF1985 DOMAIN-CONTAINING PROTEIN"/>
    <property type="match status" value="1"/>
</dbReference>